<organism evidence="1 2">
    <name type="scientific">Nibea albiflora</name>
    <name type="common">Yellow drum</name>
    <name type="synonym">Corvina albiflora</name>
    <dbReference type="NCBI Taxonomy" id="240163"/>
    <lineage>
        <taxon>Eukaryota</taxon>
        <taxon>Metazoa</taxon>
        <taxon>Chordata</taxon>
        <taxon>Craniata</taxon>
        <taxon>Vertebrata</taxon>
        <taxon>Euteleostomi</taxon>
        <taxon>Actinopterygii</taxon>
        <taxon>Neopterygii</taxon>
        <taxon>Teleostei</taxon>
        <taxon>Neoteleostei</taxon>
        <taxon>Acanthomorphata</taxon>
        <taxon>Eupercaria</taxon>
        <taxon>Sciaenidae</taxon>
        <taxon>Nibea</taxon>
    </lineage>
</organism>
<comment type="caution">
    <text evidence="1">The sequence shown here is derived from an EMBL/GenBank/DDBJ whole genome shotgun (WGS) entry which is preliminary data.</text>
</comment>
<evidence type="ECO:0000313" key="1">
    <source>
        <dbReference type="EMBL" id="KAG8009435.1"/>
    </source>
</evidence>
<protein>
    <submittedName>
        <fullName evidence="1">Uncharacterized protein</fullName>
    </submittedName>
</protein>
<reference evidence="1" key="1">
    <citation type="submission" date="2020-04" db="EMBL/GenBank/DDBJ databases">
        <title>A chromosome-scale assembly and high-density genetic map of the yellow drum (Nibea albiflora) genome.</title>
        <authorList>
            <person name="Xu D."/>
            <person name="Zhang W."/>
            <person name="Chen R."/>
            <person name="Tan P."/>
            <person name="Wang L."/>
            <person name="Song H."/>
            <person name="Tian L."/>
            <person name="Zhu Q."/>
            <person name="Wang B."/>
        </authorList>
    </citation>
    <scope>NUCLEOTIDE SEQUENCE</scope>
    <source>
        <strain evidence="1">ZJHYS-2018</strain>
    </source>
</reference>
<accession>A0ACB7F5Z2</accession>
<dbReference type="EMBL" id="CM024805">
    <property type="protein sequence ID" value="KAG8009435.1"/>
    <property type="molecule type" value="Genomic_DNA"/>
</dbReference>
<evidence type="ECO:0000313" key="2">
    <source>
        <dbReference type="Proteomes" id="UP000805704"/>
    </source>
</evidence>
<proteinExistence type="predicted"/>
<keyword evidence="2" id="KW-1185">Reference proteome</keyword>
<gene>
    <name evidence="1" type="ORF">GBF38_017720</name>
</gene>
<sequence length="73" mass="7941">MLLPLLLLSPPILAQYGSTARCQSSTRGKQTGNNCKVRREAAEKQTKRKESGFIAAYLRCIAAVTTCNKSLSP</sequence>
<dbReference type="Proteomes" id="UP000805704">
    <property type="component" value="Chromosome 17"/>
</dbReference>
<name>A0ACB7F5Z2_NIBAL</name>